<dbReference type="InterPro" id="IPR023485">
    <property type="entry name" value="Ptyr_pPase"/>
</dbReference>
<accession>A0A3C1KPC1</accession>
<dbReference type="SUPFAM" id="SSF52788">
    <property type="entry name" value="Phosphotyrosine protein phosphatases I"/>
    <property type="match status" value="1"/>
</dbReference>
<evidence type="ECO:0000256" key="1">
    <source>
        <dbReference type="ARBA" id="ARBA00011063"/>
    </source>
</evidence>
<keyword evidence="3" id="KW-0378">Hydrolase</keyword>
<dbReference type="STRING" id="1121937.GCA_000423125_02365"/>
<keyword evidence="4" id="KW-0904">Protein phosphatase</keyword>
<organism evidence="7 8">
    <name type="scientific">Haliea salexigens</name>
    <dbReference type="NCBI Taxonomy" id="287487"/>
    <lineage>
        <taxon>Bacteria</taxon>
        <taxon>Pseudomonadati</taxon>
        <taxon>Pseudomonadota</taxon>
        <taxon>Gammaproteobacteria</taxon>
        <taxon>Cellvibrionales</taxon>
        <taxon>Halieaceae</taxon>
        <taxon>Haliea</taxon>
    </lineage>
</organism>
<feature type="active site" description="Nucleophile" evidence="5">
    <location>
        <position position="14"/>
    </location>
</feature>
<dbReference type="InterPro" id="IPR017867">
    <property type="entry name" value="Tyr_phospatase_low_mol_wt"/>
</dbReference>
<dbReference type="Pfam" id="PF01451">
    <property type="entry name" value="LMWPc"/>
    <property type="match status" value="1"/>
</dbReference>
<dbReference type="SMART" id="SM00226">
    <property type="entry name" value="LMWPc"/>
    <property type="match status" value="1"/>
</dbReference>
<gene>
    <name evidence="7" type="ORF">DCP75_12660</name>
</gene>
<proteinExistence type="inferred from homology"/>
<comment type="caution">
    <text evidence="7">The sequence shown here is derived from an EMBL/GenBank/DDBJ whole genome shotgun (WGS) entry which is preliminary data.</text>
</comment>
<dbReference type="CDD" id="cd16343">
    <property type="entry name" value="LMWPTP"/>
    <property type="match status" value="1"/>
</dbReference>
<evidence type="ECO:0000256" key="5">
    <source>
        <dbReference type="PIRSR" id="PIRSR617867-1"/>
    </source>
</evidence>
<dbReference type="EMBL" id="DMND01000173">
    <property type="protein sequence ID" value="HAN28549.1"/>
    <property type="molecule type" value="Genomic_DNA"/>
</dbReference>
<dbReference type="EC" id="3.1.3.48" evidence="2"/>
<evidence type="ECO:0000259" key="6">
    <source>
        <dbReference type="SMART" id="SM00226"/>
    </source>
</evidence>
<dbReference type="PRINTS" id="PR00719">
    <property type="entry name" value="LMWPTPASE"/>
</dbReference>
<dbReference type="Gene3D" id="3.40.50.2300">
    <property type="match status" value="1"/>
</dbReference>
<evidence type="ECO:0000256" key="3">
    <source>
        <dbReference type="ARBA" id="ARBA00022801"/>
    </source>
</evidence>
<evidence type="ECO:0000313" key="7">
    <source>
        <dbReference type="EMBL" id="HAN28549.1"/>
    </source>
</evidence>
<feature type="active site" description="Proton donor" evidence="5">
    <location>
        <position position="134"/>
    </location>
</feature>
<dbReference type="GO" id="GO:0004725">
    <property type="term" value="F:protein tyrosine phosphatase activity"/>
    <property type="evidence" value="ECO:0007669"/>
    <property type="project" value="UniProtKB-EC"/>
</dbReference>
<comment type="similarity">
    <text evidence="1">Belongs to the low molecular weight phosphotyrosine protein phosphatase family.</text>
</comment>
<dbReference type="InterPro" id="IPR050438">
    <property type="entry name" value="LMW_PTPase"/>
</dbReference>
<feature type="domain" description="Phosphotyrosine protein phosphatase I" evidence="6">
    <location>
        <begin position="8"/>
        <end position="160"/>
    </location>
</feature>
<evidence type="ECO:0000256" key="2">
    <source>
        <dbReference type="ARBA" id="ARBA00013064"/>
    </source>
</evidence>
<reference evidence="7 8" key="1">
    <citation type="journal article" date="2018" name="Nat. Biotechnol.">
        <title>A standardized bacterial taxonomy based on genome phylogeny substantially revises the tree of life.</title>
        <authorList>
            <person name="Parks D.H."/>
            <person name="Chuvochina M."/>
            <person name="Waite D.W."/>
            <person name="Rinke C."/>
            <person name="Skarshewski A."/>
            <person name="Chaumeil P.A."/>
            <person name="Hugenholtz P."/>
        </authorList>
    </citation>
    <scope>NUCLEOTIDE SEQUENCE [LARGE SCALE GENOMIC DNA]</scope>
    <source>
        <strain evidence="7">UBA9158</strain>
    </source>
</reference>
<feature type="active site" evidence="5">
    <location>
        <position position="20"/>
    </location>
</feature>
<name>A0A3C1KPC1_9GAMM</name>
<dbReference type="Proteomes" id="UP000259273">
    <property type="component" value="Unassembled WGS sequence"/>
</dbReference>
<dbReference type="PANTHER" id="PTHR11717">
    <property type="entry name" value="LOW MOLECULAR WEIGHT PROTEIN TYROSINE PHOSPHATASE"/>
    <property type="match status" value="1"/>
</dbReference>
<dbReference type="PANTHER" id="PTHR11717:SF7">
    <property type="entry name" value="LOW MOLECULAR WEIGHT PHOSPHOTYROSINE PROTEIN PHOSPHATASE"/>
    <property type="match status" value="1"/>
</dbReference>
<evidence type="ECO:0000256" key="4">
    <source>
        <dbReference type="ARBA" id="ARBA00022912"/>
    </source>
</evidence>
<protein>
    <recommendedName>
        <fullName evidence="2">protein-tyrosine-phosphatase</fullName>
        <ecNumber evidence="2">3.1.3.48</ecNumber>
    </recommendedName>
</protein>
<sequence length="169" mass="18704">MFWWRPQLRVLFVCTANVCRSPLAEALLRHRLRSMGLGRRIAVASAGTRPGQLGRLPDPRVARLAREYGFPLGRIRAQQVTPVLLERSTHVLVMEQVHSDELAVLSAGSDALLRVRLLGEYQEGAPPGGVPVADPYYGDWPGFQAVYAQIDLALDGLLERLLVDLAQAR</sequence>
<evidence type="ECO:0000313" key="8">
    <source>
        <dbReference type="Proteomes" id="UP000259273"/>
    </source>
</evidence>
<dbReference type="InterPro" id="IPR036196">
    <property type="entry name" value="Ptyr_pPase_sf"/>
</dbReference>
<dbReference type="AlphaFoldDB" id="A0A3C1KPC1"/>